<evidence type="ECO:0000313" key="1">
    <source>
        <dbReference type="EMBL" id="ELW64902.1"/>
    </source>
</evidence>
<dbReference type="EMBL" id="KB320709">
    <property type="protein sequence ID" value="ELW64902.1"/>
    <property type="molecule type" value="Genomic_DNA"/>
</dbReference>
<protein>
    <submittedName>
        <fullName evidence="1">Uncharacterized protein</fullName>
    </submittedName>
</protein>
<evidence type="ECO:0000313" key="2">
    <source>
        <dbReference type="Proteomes" id="UP000011518"/>
    </source>
</evidence>
<organism evidence="1 2">
    <name type="scientific">Tupaia chinensis</name>
    <name type="common">Chinese tree shrew</name>
    <name type="synonym">Tupaia belangeri chinensis</name>
    <dbReference type="NCBI Taxonomy" id="246437"/>
    <lineage>
        <taxon>Eukaryota</taxon>
        <taxon>Metazoa</taxon>
        <taxon>Chordata</taxon>
        <taxon>Craniata</taxon>
        <taxon>Vertebrata</taxon>
        <taxon>Euteleostomi</taxon>
        <taxon>Mammalia</taxon>
        <taxon>Eutheria</taxon>
        <taxon>Euarchontoglires</taxon>
        <taxon>Scandentia</taxon>
        <taxon>Tupaiidae</taxon>
        <taxon>Tupaia</taxon>
    </lineage>
</organism>
<reference evidence="2" key="2">
    <citation type="journal article" date="2013" name="Nat. Commun.">
        <title>Genome of the Chinese tree shrew.</title>
        <authorList>
            <person name="Fan Y."/>
            <person name="Huang Z.Y."/>
            <person name="Cao C.C."/>
            <person name="Chen C.S."/>
            <person name="Chen Y.X."/>
            <person name="Fan D.D."/>
            <person name="He J."/>
            <person name="Hou H.L."/>
            <person name="Hu L."/>
            <person name="Hu X.T."/>
            <person name="Jiang X.T."/>
            <person name="Lai R."/>
            <person name="Lang Y.S."/>
            <person name="Liang B."/>
            <person name="Liao S.G."/>
            <person name="Mu D."/>
            <person name="Ma Y.Y."/>
            <person name="Niu Y.Y."/>
            <person name="Sun X.Q."/>
            <person name="Xia J.Q."/>
            <person name="Xiao J."/>
            <person name="Xiong Z.Q."/>
            <person name="Xu L."/>
            <person name="Yang L."/>
            <person name="Zhang Y."/>
            <person name="Zhao W."/>
            <person name="Zhao X.D."/>
            <person name="Zheng Y.T."/>
            <person name="Zhou J.M."/>
            <person name="Zhu Y.B."/>
            <person name="Zhang G.J."/>
            <person name="Wang J."/>
            <person name="Yao Y.G."/>
        </authorList>
    </citation>
    <scope>NUCLEOTIDE SEQUENCE [LARGE SCALE GENOMIC DNA]</scope>
</reference>
<dbReference type="eggNOG" id="ENOG502QQC6">
    <property type="taxonomic scope" value="Eukaryota"/>
</dbReference>
<name>L9KUN7_TUPCH</name>
<proteinExistence type="predicted"/>
<accession>L9KUN7</accession>
<dbReference type="Proteomes" id="UP000011518">
    <property type="component" value="Unassembled WGS sequence"/>
</dbReference>
<dbReference type="InParanoid" id="L9KUN7"/>
<reference evidence="2" key="1">
    <citation type="submission" date="2012-07" db="EMBL/GenBank/DDBJ databases">
        <title>Genome of the Chinese tree shrew, a rising model animal genetically related to primates.</title>
        <authorList>
            <person name="Zhang G."/>
            <person name="Fan Y."/>
            <person name="Yao Y."/>
            <person name="Huang Z."/>
        </authorList>
    </citation>
    <scope>NUCLEOTIDE SEQUENCE [LARGE SCALE GENOMIC DNA]</scope>
</reference>
<gene>
    <name evidence="1" type="ORF">TREES_T100020600</name>
</gene>
<sequence>MSRGPEEVSRLTENTYRVSLGRQGAGFEAGTGNPGASVVVVVGSAGGAQRATRPATTNLGVVGGVGVCAVRRGPDFLPTFSLGSGAAMARLLAVSSPRPERRA</sequence>
<dbReference type="AlphaFoldDB" id="L9KUN7"/>
<keyword evidence="2" id="KW-1185">Reference proteome</keyword>